<organism evidence="1 2">
    <name type="scientific">Buddleja alternifolia</name>
    <dbReference type="NCBI Taxonomy" id="168488"/>
    <lineage>
        <taxon>Eukaryota</taxon>
        <taxon>Viridiplantae</taxon>
        <taxon>Streptophyta</taxon>
        <taxon>Embryophyta</taxon>
        <taxon>Tracheophyta</taxon>
        <taxon>Spermatophyta</taxon>
        <taxon>Magnoliopsida</taxon>
        <taxon>eudicotyledons</taxon>
        <taxon>Gunneridae</taxon>
        <taxon>Pentapetalae</taxon>
        <taxon>asterids</taxon>
        <taxon>lamiids</taxon>
        <taxon>Lamiales</taxon>
        <taxon>Scrophulariaceae</taxon>
        <taxon>Buddlejeae</taxon>
        <taxon>Buddleja</taxon>
    </lineage>
</organism>
<comment type="caution">
    <text evidence="1">The sequence shown here is derived from an EMBL/GenBank/DDBJ whole genome shotgun (WGS) entry which is preliminary data.</text>
</comment>
<dbReference type="Pfam" id="PF08284">
    <property type="entry name" value="RVP_2"/>
    <property type="match status" value="1"/>
</dbReference>
<gene>
    <name evidence="1" type="ORF">BUALT_Bualt05G0072500</name>
</gene>
<reference evidence="1" key="1">
    <citation type="submission" date="2019-10" db="EMBL/GenBank/DDBJ databases">
        <authorList>
            <person name="Zhang R."/>
            <person name="Pan Y."/>
            <person name="Wang J."/>
            <person name="Ma R."/>
            <person name="Yu S."/>
        </authorList>
    </citation>
    <scope>NUCLEOTIDE SEQUENCE</scope>
    <source>
        <strain evidence="1">LA-IB0</strain>
        <tissue evidence="1">Leaf</tissue>
    </source>
</reference>
<evidence type="ECO:0000313" key="1">
    <source>
        <dbReference type="EMBL" id="KAG8382391.1"/>
    </source>
</evidence>
<dbReference type="InterPro" id="IPR021109">
    <property type="entry name" value="Peptidase_aspartic_dom_sf"/>
</dbReference>
<dbReference type="EMBL" id="WHWC01000005">
    <property type="protein sequence ID" value="KAG8382391.1"/>
    <property type="molecule type" value="Genomic_DNA"/>
</dbReference>
<keyword evidence="2" id="KW-1185">Reference proteome</keyword>
<evidence type="ECO:0000313" key="2">
    <source>
        <dbReference type="Proteomes" id="UP000826271"/>
    </source>
</evidence>
<accession>A0AAV6XH82</accession>
<dbReference type="Gene3D" id="2.40.70.10">
    <property type="entry name" value="Acid Proteases"/>
    <property type="match status" value="1"/>
</dbReference>
<dbReference type="CDD" id="cd00303">
    <property type="entry name" value="retropepsin_like"/>
    <property type="match status" value="1"/>
</dbReference>
<protein>
    <submittedName>
        <fullName evidence="1">Uncharacterized protein</fullName>
    </submittedName>
</protein>
<dbReference type="Proteomes" id="UP000826271">
    <property type="component" value="Unassembled WGS sequence"/>
</dbReference>
<sequence length="144" mass="16119">MNAINGIHDFNTIRVNGAAKGKNIHILIDTGSTHNFLDIEATKILGCKIETTEPFPVSVADGNKRYSNSGCKRFSWRMQGVNFVADMMLLPLGGCDMVLGVQWLITLGDISWNFDKLRMEFCLEGQKVEGERNQTQSKPLTRIK</sequence>
<name>A0AAV6XH82_9LAMI</name>
<proteinExistence type="predicted"/>
<dbReference type="SUPFAM" id="SSF50630">
    <property type="entry name" value="Acid proteases"/>
    <property type="match status" value="1"/>
</dbReference>
<dbReference type="AlphaFoldDB" id="A0AAV6XH82"/>